<dbReference type="HOGENOM" id="CLU_2443915_0_0_1"/>
<keyword evidence="2" id="KW-1185">Reference proteome</keyword>
<dbReference type="EnsemblPlants" id="Bo5g057160.1">
    <property type="protein sequence ID" value="Bo5g057160.1"/>
    <property type="gene ID" value="Bo5g057160"/>
</dbReference>
<dbReference type="AlphaFoldDB" id="A0A0D3CEC5"/>
<sequence>MIFFDINHQGSYIQIIKFVFISSKQPQQSLVCNPNGCLQGYLTNGQLDQQSLFNRNTMNPFQEPNDSTMVSKGFIVQVIKSTSHLDGSSE</sequence>
<name>A0A0D3CEC5_BRAOL</name>
<accession>A0A0D3CEC5</accession>
<organism evidence="1 2">
    <name type="scientific">Brassica oleracea var. oleracea</name>
    <dbReference type="NCBI Taxonomy" id="109376"/>
    <lineage>
        <taxon>Eukaryota</taxon>
        <taxon>Viridiplantae</taxon>
        <taxon>Streptophyta</taxon>
        <taxon>Embryophyta</taxon>
        <taxon>Tracheophyta</taxon>
        <taxon>Spermatophyta</taxon>
        <taxon>Magnoliopsida</taxon>
        <taxon>eudicotyledons</taxon>
        <taxon>Gunneridae</taxon>
        <taxon>Pentapetalae</taxon>
        <taxon>rosids</taxon>
        <taxon>malvids</taxon>
        <taxon>Brassicales</taxon>
        <taxon>Brassicaceae</taxon>
        <taxon>Brassiceae</taxon>
        <taxon>Brassica</taxon>
    </lineage>
</organism>
<reference evidence="1 2" key="1">
    <citation type="journal article" date="2014" name="Genome Biol.">
        <title>Transcriptome and methylome profiling reveals relics of genome dominance in the mesopolyploid Brassica oleracea.</title>
        <authorList>
            <person name="Parkin I.A."/>
            <person name="Koh C."/>
            <person name="Tang H."/>
            <person name="Robinson S.J."/>
            <person name="Kagale S."/>
            <person name="Clarke W.E."/>
            <person name="Town C.D."/>
            <person name="Nixon J."/>
            <person name="Krishnakumar V."/>
            <person name="Bidwell S.L."/>
            <person name="Denoeud F."/>
            <person name="Belcram H."/>
            <person name="Links M.G."/>
            <person name="Just J."/>
            <person name="Clarke C."/>
            <person name="Bender T."/>
            <person name="Huebert T."/>
            <person name="Mason A.S."/>
            <person name="Pires J.C."/>
            <person name="Barker G."/>
            <person name="Moore J."/>
            <person name="Walley P.G."/>
            <person name="Manoli S."/>
            <person name="Batley J."/>
            <person name="Edwards D."/>
            <person name="Nelson M.N."/>
            <person name="Wang X."/>
            <person name="Paterson A.H."/>
            <person name="King G."/>
            <person name="Bancroft I."/>
            <person name="Chalhoub B."/>
            <person name="Sharpe A.G."/>
        </authorList>
    </citation>
    <scope>NUCLEOTIDE SEQUENCE</scope>
    <source>
        <strain evidence="1 2">cv. TO1000</strain>
    </source>
</reference>
<proteinExistence type="predicted"/>
<dbReference type="Gramene" id="Bo5g057160.1">
    <property type="protein sequence ID" value="Bo5g057160.1"/>
    <property type="gene ID" value="Bo5g057160"/>
</dbReference>
<evidence type="ECO:0000313" key="1">
    <source>
        <dbReference type="EnsemblPlants" id="Bo5g057160.1"/>
    </source>
</evidence>
<dbReference type="Proteomes" id="UP000032141">
    <property type="component" value="Chromosome C5"/>
</dbReference>
<protein>
    <submittedName>
        <fullName evidence="1">Uncharacterized protein</fullName>
    </submittedName>
</protein>
<evidence type="ECO:0000313" key="2">
    <source>
        <dbReference type="Proteomes" id="UP000032141"/>
    </source>
</evidence>
<reference evidence="1" key="2">
    <citation type="submission" date="2015-03" db="UniProtKB">
        <authorList>
            <consortium name="EnsemblPlants"/>
        </authorList>
    </citation>
    <scope>IDENTIFICATION</scope>
</reference>